<organism evidence="2 3">
    <name type="scientific">Vitis vinifera</name>
    <name type="common">Grape</name>
    <dbReference type="NCBI Taxonomy" id="29760"/>
    <lineage>
        <taxon>Eukaryota</taxon>
        <taxon>Viridiplantae</taxon>
        <taxon>Streptophyta</taxon>
        <taxon>Embryophyta</taxon>
        <taxon>Tracheophyta</taxon>
        <taxon>Spermatophyta</taxon>
        <taxon>Magnoliopsida</taxon>
        <taxon>eudicotyledons</taxon>
        <taxon>Gunneridae</taxon>
        <taxon>Pentapetalae</taxon>
        <taxon>rosids</taxon>
        <taxon>Vitales</taxon>
        <taxon>Vitaceae</taxon>
        <taxon>Viteae</taxon>
        <taxon>Vitis</taxon>
    </lineage>
</organism>
<dbReference type="InterPro" id="IPR002156">
    <property type="entry name" value="RNaseH_domain"/>
</dbReference>
<name>A0ABY9CKH8_VITVI</name>
<dbReference type="InterPro" id="IPR012337">
    <property type="entry name" value="RNaseH-like_sf"/>
</dbReference>
<evidence type="ECO:0000313" key="2">
    <source>
        <dbReference type="EMBL" id="WJZ95745.1"/>
    </source>
</evidence>
<dbReference type="Pfam" id="PF13456">
    <property type="entry name" value="RVT_3"/>
    <property type="match status" value="1"/>
</dbReference>
<reference evidence="2 3" key="1">
    <citation type="journal article" date="2023" name="Hortic Res">
        <title>The complete reference genome for grapevine (Vitis vinifera L.) genetics and breeding.</title>
        <authorList>
            <person name="Shi X."/>
            <person name="Cao S."/>
            <person name="Wang X."/>
            <person name="Huang S."/>
            <person name="Wang Y."/>
            <person name="Liu Z."/>
            <person name="Liu W."/>
            <person name="Leng X."/>
            <person name="Peng Y."/>
            <person name="Wang N."/>
            <person name="Wang Y."/>
            <person name="Ma Z."/>
            <person name="Xu X."/>
            <person name="Zhang F."/>
            <person name="Xue H."/>
            <person name="Zhong H."/>
            <person name="Wang Y."/>
            <person name="Zhang K."/>
            <person name="Velt A."/>
            <person name="Avia K."/>
            <person name="Holtgrawe D."/>
            <person name="Grimplet J."/>
            <person name="Matus J.T."/>
            <person name="Ware D."/>
            <person name="Wu X."/>
            <person name="Wang H."/>
            <person name="Liu C."/>
            <person name="Fang Y."/>
            <person name="Rustenholz C."/>
            <person name="Cheng Z."/>
            <person name="Xiao H."/>
            <person name="Zhou Y."/>
        </authorList>
    </citation>
    <scope>NUCLEOTIDE SEQUENCE [LARGE SCALE GENOMIC DNA]</scope>
    <source>
        <strain evidence="3">cv. Pinot noir / PN40024</strain>
        <tissue evidence="2">Leaf</tissue>
    </source>
</reference>
<feature type="domain" description="RNase H type-1" evidence="1">
    <location>
        <begin position="197"/>
        <end position="292"/>
    </location>
</feature>
<evidence type="ECO:0000313" key="3">
    <source>
        <dbReference type="Proteomes" id="UP001227230"/>
    </source>
</evidence>
<dbReference type="InterPro" id="IPR044730">
    <property type="entry name" value="RNase_H-like_dom_plant"/>
</dbReference>
<proteinExistence type="predicted"/>
<dbReference type="CDD" id="cd06222">
    <property type="entry name" value="RNase_H_like"/>
    <property type="match status" value="1"/>
</dbReference>
<keyword evidence="3" id="KW-1185">Reference proteome</keyword>
<dbReference type="EMBL" id="CP126657">
    <property type="protein sequence ID" value="WJZ95745.1"/>
    <property type="molecule type" value="Genomic_DNA"/>
</dbReference>
<dbReference type="PANTHER" id="PTHR47723">
    <property type="entry name" value="OS05G0353850 PROTEIN"/>
    <property type="match status" value="1"/>
</dbReference>
<sequence length="326" mass="36635">MWFSDDNFMNIVKDCWTVPDFSLCDVIPNLVSIEENATLIAIPKASEIKQAVFSLNPNSAPGPDGYSGLFYQKCWDIVGRDVVLCIQAFFKEGWLPPNLNSNLITLIPKVVGADSVSQFRPIAMANFVFKIIPKILADRLANIAARIVSQNQVAFIKGRRIHDCIGIVSENINLLDKKNFFACGAIFRTSSSSDVHSTRCFAVSLGLHTAFYAELVAVLNVIDIAYSRNWLNLWIECDSPSVASSLVNRDYHPPWSLRNSWLNCLDKITRMRVQVTHIFREGNQVADKLANMGLNHPTLSWWDMPPLDIQPLLIKDSCGLPNFRFS</sequence>
<protein>
    <recommendedName>
        <fullName evidence="1">RNase H type-1 domain-containing protein</fullName>
    </recommendedName>
</protein>
<dbReference type="Gene3D" id="3.30.420.10">
    <property type="entry name" value="Ribonuclease H-like superfamily/Ribonuclease H"/>
    <property type="match status" value="1"/>
</dbReference>
<dbReference type="InterPro" id="IPR043502">
    <property type="entry name" value="DNA/RNA_pol_sf"/>
</dbReference>
<dbReference type="Proteomes" id="UP001227230">
    <property type="component" value="Chromosome 10"/>
</dbReference>
<dbReference type="InterPro" id="IPR053151">
    <property type="entry name" value="RNase_H-like"/>
</dbReference>
<accession>A0ABY9CKH8</accession>
<dbReference type="PANTHER" id="PTHR47723:SF23">
    <property type="entry name" value="REVERSE TRANSCRIPTASE-LIKE PROTEIN"/>
    <property type="match status" value="1"/>
</dbReference>
<evidence type="ECO:0000259" key="1">
    <source>
        <dbReference type="Pfam" id="PF13456"/>
    </source>
</evidence>
<dbReference type="SUPFAM" id="SSF53098">
    <property type="entry name" value="Ribonuclease H-like"/>
    <property type="match status" value="1"/>
</dbReference>
<dbReference type="InterPro" id="IPR036397">
    <property type="entry name" value="RNaseH_sf"/>
</dbReference>
<gene>
    <name evidence="2" type="ORF">VitviT2T_014489</name>
</gene>
<dbReference type="SUPFAM" id="SSF56672">
    <property type="entry name" value="DNA/RNA polymerases"/>
    <property type="match status" value="1"/>
</dbReference>